<reference evidence="1 2" key="1">
    <citation type="journal article" date="2021" name="Plant Biotechnol. J.">
        <title>Multi-omics assisted identification of the key and species-specific regulatory components of drought-tolerant mechanisms in Gossypium stocksii.</title>
        <authorList>
            <person name="Yu D."/>
            <person name="Ke L."/>
            <person name="Zhang D."/>
            <person name="Wu Y."/>
            <person name="Sun Y."/>
            <person name="Mei J."/>
            <person name="Sun J."/>
            <person name="Sun Y."/>
        </authorList>
    </citation>
    <scope>NUCLEOTIDE SEQUENCE [LARGE SCALE GENOMIC DNA]</scope>
    <source>
        <strain evidence="2">cv. E1</strain>
        <tissue evidence="1">Leaf</tissue>
    </source>
</reference>
<feature type="non-terminal residue" evidence="1">
    <location>
        <position position="1"/>
    </location>
</feature>
<proteinExistence type="predicted"/>
<dbReference type="Proteomes" id="UP000828251">
    <property type="component" value="Unassembled WGS sequence"/>
</dbReference>
<comment type="caution">
    <text evidence="1">The sequence shown here is derived from an EMBL/GenBank/DDBJ whole genome shotgun (WGS) entry which is preliminary data.</text>
</comment>
<dbReference type="AlphaFoldDB" id="A0A9D3W8X4"/>
<name>A0A9D3W8X4_9ROSI</name>
<dbReference type="EMBL" id="JAIQCV010000003">
    <property type="protein sequence ID" value="KAH1114305.1"/>
    <property type="molecule type" value="Genomic_DNA"/>
</dbReference>
<sequence length="135" mass="15576">DQIDPCDPGKIFKILGPYAYVGLHAQNGHARVAYMAWPKNHILVWHACIGPHSHMAYMSNLAKLVWPTRPHSHRHTAMSYPRPRVHQSHSHVSHKVNHMTNHMLVWHQQTPFFKNLCSTMVASKLNYITEGSRFP</sequence>
<evidence type="ECO:0000313" key="2">
    <source>
        <dbReference type="Proteomes" id="UP000828251"/>
    </source>
</evidence>
<accession>A0A9D3W8X4</accession>
<keyword evidence="2" id="KW-1185">Reference proteome</keyword>
<evidence type="ECO:0000313" key="1">
    <source>
        <dbReference type="EMBL" id="KAH1114305.1"/>
    </source>
</evidence>
<organism evidence="1 2">
    <name type="scientific">Gossypium stocksii</name>
    <dbReference type="NCBI Taxonomy" id="47602"/>
    <lineage>
        <taxon>Eukaryota</taxon>
        <taxon>Viridiplantae</taxon>
        <taxon>Streptophyta</taxon>
        <taxon>Embryophyta</taxon>
        <taxon>Tracheophyta</taxon>
        <taxon>Spermatophyta</taxon>
        <taxon>Magnoliopsida</taxon>
        <taxon>eudicotyledons</taxon>
        <taxon>Gunneridae</taxon>
        <taxon>Pentapetalae</taxon>
        <taxon>rosids</taxon>
        <taxon>malvids</taxon>
        <taxon>Malvales</taxon>
        <taxon>Malvaceae</taxon>
        <taxon>Malvoideae</taxon>
        <taxon>Gossypium</taxon>
    </lineage>
</organism>
<gene>
    <name evidence="1" type="ORF">J1N35_007683</name>
</gene>
<protein>
    <submittedName>
        <fullName evidence="1">Uncharacterized protein</fullName>
    </submittedName>
</protein>